<dbReference type="InterPro" id="IPR029058">
    <property type="entry name" value="AB_hydrolase_fold"/>
</dbReference>
<organism evidence="1 2">
    <name type="scientific">Viridothelium virens</name>
    <name type="common">Speckled blister lichen</name>
    <name type="synonym">Trypethelium virens</name>
    <dbReference type="NCBI Taxonomy" id="1048519"/>
    <lineage>
        <taxon>Eukaryota</taxon>
        <taxon>Fungi</taxon>
        <taxon>Dikarya</taxon>
        <taxon>Ascomycota</taxon>
        <taxon>Pezizomycotina</taxon>
        <taxon>Dothideomycetes</taxon>
        <taxon>Dothideomycetes incertae sedis</taxon>
        <taxon>Trypetheliales</taxon>
        <taxon>Trypetheliaceae</taxon>
        <taxon>Viridothelium</taxon>
    </lineage>
</organism>
<dbReference type="GO" id="GO:0016787">
    <property type="term" value="F:hydrolase activity"/>
    <property type="evidence" value="ECO:0007669"/>
    <property type="project" value="UniProtKB-KW"/>
</dbReference>
<reference evidence="1" key="1">
    <citation type="journal article" date="2020" name="Stud. Mycol.">
        <title>101 Dothideomycetes genomes: a test case for predicting lifestyles and emergence of pathogens.</title>
        <authorList>
            <person name="Haridas S."/>
            <person name="Albert R."/>
            <person name="Binder M."/>
            <person name="Bloem J."/>
            <person name="Labutti K."/>
            <person name="Salamov A."/>
            <person name="Andreopoulos B."/>
            <person name="Baker S."/>
            <person name="Barry K."/>
            <person name="Bills G."/>
            <person name="Bluhm B."/>
            <person name="Cannon C."/>
            <person name="Castanera R."/>
            <person name="Culley D."/>
            <person name="Daum C."/>
            <person name="Ezra D."/>
            <person name="Gonzalez J."/>
            <person name="Henrissat B."/>
            <person name="Kuo A."/>
            <person name="Liang C."/>
            <person name="Lipzen A."/>
            <person name="Lutzoni F."/>
            <person name="Magnuson J."/>
            <person name="Mondo S."/>
            <person name="Nolan M."/>
            <person name="Ohm R."/>
            <person name="Pangilinan J."/>
            <person name="Park H.-J."/>
            <person name="Ramirez L."/>
            <person name="Alfaro M."/>
            <person name="Sun H."/>
            <person name="Tritt A."/>
            <person name="Yoshinaga Y."/>
            <person name="Zwiers L.-H."/>
            <person name="Turgeon B."/>
            <person name="Goodwin S."/>
            <person name="Spatafora J."/>
            <person name="Crous P."/>
            <person name="Grigoriev I."/>
        </authorList>
    </citation>
    <scope>NUCLEOTIDE SEQUENCE</scope>
    <source>
        <strain evidence="1">Tuck. ex Michener</strain>
    </source>
</reference>
<proteinExistence type="predicted"/>
<dbReference type="SUPFAM" id="SSF53474">
    <property type="entry name" value="alpha/beta-Hydrolases"/>
    <property type="match status" value="1"/>
</dbReference>
<gene>
    <name evidence="1" type="ORF">EV356DRAFT_510521</name>
</gene>
<dbReference type="EMBL" id="ML991779">
    <property type="protein sequence ID" value="KAF2237577.1"/>
    <property type="molecule type" value="Genomic_DNA"/>
</dbReference>
<protein>
    <submittedName>
        <fullName evidence="1">Alpha/beta-hydrolase</fullName>
    </submittedName>
</protein>
<sequence length="348" mass="38524">MPCRLPASAFHPSRLTPRLNRIPLPLISHHLSPVHRSLSTAIGQTALDAGQDASAHQTVTLLDGRTLGFAAYGARTGPALFHFHSLASSRLEAASWDAAAQRLGARVIGVDRPGIGLSTFYPRRKLSQWPLDVTQLADHLGIERFRVVGVEAGAPYALACAQYLPREQLRGVGVLAGMGPFDWRTMRQMRAVNRIAWNAAALSSGLMRLWLDAYLGRMARDPDPAVLHEALRKRLGSLPRGGQEMFEEEEALFTVVEALRESFREGTEGIAEDVRLMTSSWKFTLEEVEFPGVRLWYGTDDHRMPVGIGRGMARRLPNAKLTEYQGASQFGIGIDHTEEVIRDILKDE</sequence>
<dbReference type="Gene3D" id="3.40.50.1820">
    <property type="entry name" value="alpha/beta hydrolase"/>
    <property type="match status" value="1"/>
</dbReference>
<evidence type="ECO:0000313" key="2">
    <source>
        <dbReference type="Proteomes" id="UP000800092"/>
    </source>
</evidence>
<accession>A0A6A6HHQ5</accession>
<evidence type="ECO:0000313" key="1">
    <source>
        <dbReference type="EMBL" id="KAF2237577.1"/>
    </source>
</evidence>
<keyword evidence="2" id="KW-1185">Reference proteome</keyword>
<dbReference type="PANTHER" id="PTHR45763">
    <property type="entry name" value="HYDROLASE, ALPHA/BETA FOLD FAMILY PROTEIN, EXPRESSED-RELATED"/>
    <property type="match status" value="1"/>
</dbReference>
<dbReference type="OrthoDB" id="294702at2759"/>
<name>A0A6A6HHQ5_VIRVR</name>
<dbReference type="Proteomes" id="UP000800092">
    <property type="component" value="Unassembled WGS sequence"/>
</dbReference>
<dbReference type="AlphaFoldDB" id="A0A6A6HHQ5"/>
<dbReference type="PANTHER" id="PTHR45763:SF46">
    <property type="entry name" value="AB HYDROLASE-1 DOMAIN-CONTAINING PROTEIN"/>
    <property type="match status" value="1"/>
</dbReference>
<keyword evidence="1" id="KW-0378">Hydrolase</keyword>